<dbReference type="Pfam" id="PF04246">
    <property type="entry name" value="RseC_MucC"/>
    <property type="match status" value="1"/>
</dbReference>
<dbReference type="AlphaFoldDB" id="A1K2X1"/>
<dbReference type="KEGG" id="azo:azo0559"/>
<organism evidence="2 3">
    <name type="scientific">Azoarcus sp. (strain BH72)</name>
    <dbReference type="NCBI Taxonomy" id="418699"/>
    <lineage>
        <taxon>Bacteria</taxon>
        <taxon>Pseudomonadati</taxon>
        <taxon>Pseudomonadota</taxon>
        <taxon>Betaproteobacteria</taxon>
        <taxon>Rhodocyclales</taxon>
        <taxon>Zoogloeaceae</taxon>
        <taxon>Azoarcus</taxon>
    </lineage>
</organism>
<keyword evidence="3" id="KW-1185">Reference proteome</keyword>
<keyword evidence="1" id="KW-0812">Transmembrane</keyword>
<dbReference type="PANTHER" id="PTHR35867:SF1">
    <property type="entry name" value="PROTEIN RSEC"/>
    <property type="match status" value="1"/>
</dbReference>
<accession>A1K2X1</accession>
<gene>
    <name evidence="2" type="ordered locus">azo0559</name>
</gene>
<dbReference type="InterPro" id="IPR007359">
    <property type="entry name" value="SigmaE_reg_RseC_MucC"/>
</dbReference>
<sequence length="135" mass="13513">MMSRSGRVVAVKDDQLVVRFEGASACGSCRANKVCGSGSTTDLVLDGGCGSRVGDQVDVDVDAGTAFRALAVAYLLPVAGFLAGMAVASAGGLGDLGVAGISFAGMGLGLIASRRLGRHPSLQPVPRLAASEFND</sequence>
<dbReference type="EMBL" id="AM406670">
    <property type="protein sequence ID" value="CAL93176.1"/>
    <property type="molecule type" value="Genomic_DNA"/>
</dbReference>
<feature type="transmembrane region" description="Helical" evidence="1">
    <location>
        <begin position="71"/>
        <end position="90"/>
    </location>
</feature>
<evidence type="ECO:0000256" key="1">
    <source>
        <dbReference type="SAM" id="Phobius"/>
    </source>
</evidence>
<evidence type="ECO:0000313" key="3">
    <source>
        <dbReference type="Proteomes" id="UP000002588"/>
    </source>
</evidence>
<proteinExistence type="predicted"/>
<dbReference type="STRING" id="62928.azo0559"/>
<feature type="transmembrane region" description="Helical" evidence="1">
    <location>
        <begin position="96"/>
        <end position="113"/>
    </location>
</feature>
<dbReference type="HOGENOM" id="CLU_124911_0_0_4"/>
<keyword evidence="1" id="KW-1133">Transmembrane helix</keyword>
<dbReference type="RefSeq" id="WP_011764294.1">
    <property type="nucleotide sequence ID" value="NC_008702.1"/>
</dbReference>
<evidence type="ECO:0000313" key="2">
    <source>
        <dbReference type="EMBL" id="CAL93176.1"/>
    </source>
</evidence>
<keyword evidence="1" id="KW-0472">Membrane</keyword>
<dbReference type="Proteomes" id="UP000002588">
    <property type="component" value="Chromosome"/>
</dbReference>
<reference evidence="2 3" key="1">
    <citation type="journal article" date="2006" name="Nat. Biotechnol.">
        <title>Complete genome of the mutualistic, N2-fixing grass endophyte Azoarcus sp. strain BH72.</title>
        <authorList>
            <person name="Krause A."/>
            <person name="Ramakumar A."/>
            <person name="Bartels D."/>
            <person name="Battistoni F."/>
            <person name="Bekel T."/>
            <person name="Boch J."/>
            <person name="Boehm M."/>
            <person name="Friedrich F."/>
            <person name="Hurek T."/>
            <person name="Krause L."/>
            <person name="Linke B."/>
            <person name="McHardy A.C."/>
            <person name="Sarkar A."/>
            <person name="Schneiker S."/>
            <person name="Syed A.A."/>
            <person name="Thauer R."/>
            <person name="Vorhoelter F.-J."/>
            <person name="Weidner S."/>
            <person name="Puehler A."/>
            <person name="Reinhold-Hurek B."/>
            <person name="Kaiser O."/>
            <person name="Goesmann A."/>
        </authorList>
    </citation>
    <scope>NUCLEOTIDE SEQUENCE [LARGE SCALE GENOMIC DNA]</scope>
    <source>
        <strain evidence="2 3">BH72</strain>
    </source>
</reference>
<name>A1K2X1_AZOSB</name>
<protein>
    <submittedName>
        <fullName evidence="2">Hypothetical sigma-E factor regulatory protein</fullName>
    </submittedName>
</protein>
<dbReference type="PANTHER" id="PTHR35867">
    <property type="entry name" value="PROTEIN RSEC"/>
    <property type="match status" value="1"/>
</dbReference>